<feature type="region of interest" description="Disordered" evidence="1">
    <location>
        <begin position="82"/>
        <end position="112"/>
    </location>
</feature>
<accession>A0A1J9QB85</accession>
<evidence type="ECO:0000313" key="2">
    <source>
        <dbReference type="EMBL" id="OJD12429.1"/>
    </source>
</evidence>
<keyword evidence="3" id="KW-1185">Reference proteome</keyword>
<dbReference type="OrthoDB" id="10598366at2759"/>
<dbReference type="Proteomes" id="UP000242791">
    <property type="component" value="Unassembled WGS sequence"/>
</dbReference>
<name>A0A1J9QB85_9EURO</name>
<gene>
    <name evidence="2" type="ORF">ACJ73_09353</name>
</gene>
<organism evidence="2 3">
    <name type="scientific">Blastomyces percursus</name>
    <dbReference type="NCBI Taxonomy" id="1658174"/>
    <lineage>
        <taxon>Eukaryota</taxon>
        <taxon>Fungi</taxon>
        <taxon>Dikarya</taxon>
        <taxon>Ascomycota</taxon>
        <taxon>Pezizomycotina</taxon>
        <taxon>Eurotiomycetes</taxon>
        <taxon>Eurotiomycetidae</taxon>
        <taxon>Onygenales</taxon>
        <taxon>Ajellomycetaceae</taxon>
        <taxon>Blastomyces</taxon>
    </lineage>
</organism>
<proteinExistence type="predicted"/>
<evidence type="ECO:0000256" key="1">
    <source>
        <dbReference type="SAM" id="MobiDB-lite"/>
    </source>
</evidence>
<dbReference type="VEuPathDB" id="FungiDB:ACJ73_09353"/>
<sequence length="112" mass="12211">MPLSKYPRHRTQGTKPLKIVTPASLCESPSFPRIPAYRPTGPGIRNVSGLDWAKSSFVVVRLRQPCSSVPLALVESAGVPAHRRSWRRRSSPNPARLPSEMEAQASLKGAAV</sequence>
<evidence type="ECO:0000313" key="3">
    <source>
        <dbReference type="Proteomes" id="UP000242791"/>
    </source>
</evidence>
<comment type="caution">
    <text evidence="2">The sequence shown here is derived from an EMBL/GenBank/DDBJ whole genome shotgun (WGS) entry which is preliminary data.</text>
</comment>
<dbReference type="EMBL" id="LGTZ01002594">
    <property type="protein sequence ID" value="OJD12429.1"/>
    <property type="molecule type" value="Genomic_DNA"/>
</dbReference>
<reference evidence="2 3" key="1">
    <citation type="submission" date="2015-08" db="EMBL/GenBank/DDBJ databases">
        <title>Emmonsia species relationships and genome sequence.</title>
        <authorList>
            <person name="Cuomo C.A."/>
            <person name="Schwartz I.S."/>
            <person name="Kenyon C."/>
            <person name="De Hoog G.S."/>
            <person name="Govender N.P."/>
            <person name="Botha A."/>
            <person name="Moreno L."/>
            <person name="De Vries M."/>
            <person name="Munoz J.F."/>
            <person name="Stielow J.B."/>
        </authorList>
    </citation>
    <scope>NUCLEOTIDE SEQUENCE [LARGE SCALE GENOMIC DNA]</scope>
    <source>
        <strain evidence="2 3">EI222</strain>
    </source>
</reference>
<feature type="non-terminal residue" evidence="2">
    <location>
        <position position="112"/>
    </location>
</feature>
<dbReference type="AlphaFoldDB" id="A0A1J9QB85"/>
<protein>
    <submittedName>
        <fullName evidence="2">Uncharacterized protein</fullName>
    </submittedName>
</protein>